<sequence length="62" mass="7277">MFRNTTVLIQLSYFLLQLTYTSCTTEVISTLNAANINTIIPICRYQLFTNNRWQRDISNENT</sequence>
<name>A0A0B6YUC6_9EUPU</name>
<protein>
    <submittedName>
        <fullName evidence="2">Uncharacterized protein</fullName>
    </submittedName>
</protein>
<reference evidence="2" key="1">
    <citation type="submission" date="2014-12" db="EMBL/GenBank/DDBJ databases">
        <title>Insight into the proteome of Arion vulgaris.</title>
        <authorList>
            <person name="Aradska J."/>
            <person name="Bulat T."/>
            <person name="Smidak R."/>
            <person name="Sarate P."/>
            <person name="Gangsoo J."/>
            <person name="Sialana F."/>
            <person name="Bilban M."/>
            <person name="Lubec G."/>
        </authorList>
    </citation>
    <scope>NUCLEOTIDE SEQUENCE</scope>
    <source>
        <tissue evidence="2">Skin</tissue>
    </source>
</reference>
<keyword evidence="1" id="KW-0732">Signal</keyword>
<evidence type="ECO:0000313" key="2">
    <source>
        <dbReference type="EMBL" id="CEK59717.1"/>
    </source>
</evidence>
<organism evidence="2">
    <name type="scientific">Arion vulgaris</name>
    <dbReference type="NCBI Taxonomy" id="1028688"/>
    <lineage>
        <taxon>Eukaryota</taxon>
        <taxon>Metazoa</taxon>
        <taxon>Spiralia</taxon>
        <taxon>Lophotrochozoa</taxon>
        <taxon>Mollusca</taxon>
        <taxon>Gastropoda</taxon>
        <taxon>Heterobranchia</taxon>
        <taxon>Euthyneura</taxon>
        <taxon>Panpulmonata</taxon>
        <taxon>Eupulmonata</taxon>
        <taxon>Stylommatophora</taxon>
        <taxon>Helicina</taxon>
        <taxon>Arionoidea</taxon>
        <taxon>Arionidae</taxon>
        <taxon>Arion</taxon>
    </lineage>
</organism>
<gene>
    <name evidence="2" type="primary">ORF37212</name>
</gene>
<feature type="chain" id="PRO_5002110860" evidence="1">
    <location>
        <begin position="24"/>
        <end position="62"/>
    </location>
</feature>
<proteinExistence type="predicted"/>
<evidence type="ECO:0000256" key="1">
    <source>
        <dbReference type="SAM" id="SignalP"/>
    </source>
</evidence>
<feature type="signal peptide" evidence="1">
    <location>
        <begin position="1"/>
        <end position="23"/>
    </location>
</feature>
<dbReference type="EMBL" id="HACG01012852">
    <property type="protein sequence ID" value="CEK59717.1"/>
    <property type="molecule type" value="Transcribed_RNA"/>
</dbReference>
<dbReference type="AlphaFoldDB" id="A0A0B6YUC6"/>
<accession>A0A0B6YUC6</accession>